<evidence type="ECO:0000256" key="3">
    <source>
        <dbReference type="ARBA" id="ARBA00022741"/>
    </source>
</evidence>
<dbReference type="Gene3D" id="2.30.38.10">
    <property type="entry name" value="Luciferase, Domain 3"/>
    <property type="match status" value="1"/>
</dbReference>
<dbReference type="EMBL" id="JAAARO010000018">
    <property type="protein sequence ID" value="KAF5731924.1"/>
    <property type="molecule type" value="Genomic_DNA"/>
</dbReference>
<evidence type="ECO:0000313" key="5">
    <source>
        <dbReference type="EMBL" id="KAF5731924.1"/>
    </source>
</evidence>
<keyword evidence="6" id="KW-1185">Reference proteome</keyword>
<evidence type="ECO:0000256" key="2">
    <source>
        <dbReference type="ARBA" id="ARBA00022598"/>
    </source>
</evidence>
<protein>
    <submittedName>
        <fullName evidence="5">Uncharacterized protein</fullName>
    </submittedName>
</protein>
<proteinExistence type="inferred from homology"/>
<evidence type="ECO:0000313" key="6">
    <source>
        <dbReference type="Proteomes" id="UP000593562"/>
    </source>
</evidence>
<dbReference type="PANTHER" id="PTHR43859">
    <property type="entry name" value="ACYL-ACTIVATING ENZYME"/>
    <property type="match status" value="1"/>
</dbReference>
<dbReference type="SUPFAM" id="SSF56801">
    <property type="entry name" value="Acetyl-CoA synthetase-like"/>
    <property type="match status" value="1"/>
</dbReference>
<dbReference type="GO" id="GO:0016874">
    <property type="term" value="F:ligase activity"/>
    <property type="evidence" value="ECO:0007669"/>
    <property type="project" value="UniProtKB-KW"/>
</dbReference>
<comment type="caution">
    <text evidence="5">The sequence shown here is derived from an EMBL/GenBank/DDBJ whole genome shotgun (WGS) entry which is preliminary data.</text>
</comment>
<sequence length="100" mass="11229">MQHLGLKDVDVKDPETIQTVTVDDKSLGEIMFRGNPVISGYLKDIKATEQAFRGGRFRSEDLAVKHSVGVKQFCMVTQQFSWLQSLAAQMIIGDKHLVHL</sequence>
<dbReference type="InParanoid" id="A0A7J7CCM7"/>
<keyword evidence="4" id="KW-0067">ATP-binding</keyword>
<name>A0A7J7CCM7_TRIWF</name>
<accession>A0A7J7CCM7</accession>
<keyword evidence="3" id="KW-0547">Nucleotide-binding</keyword>
<gene>
    <name evidence="5" type="ORF">HS088_TW18G00611</name>
</gene>
<comment type="similarity">
    <text evidence="1">Belongs to the ATP-dependent AMP-binding enzyme family.</text>
</comment>
<dbReference type="GO" id="GO:0005524">
    <property type="term" value="F:ATP binding"/>
    <property type="evidence" value="ECO:0007669"/>
    <property type="project" value="UniProtKB-KW"/>
</dbReference>
<reference evidence="5 6" key="1">
    <citation type="journal article" date="2020" name="Nat. Commun.">
        <title>Genome of Tripterygium wilfordii and identification of cytochrome P450 involved in triptolide biosynthesis.</title>
        <authorList>
            <person name="Tu L."/>
            <person name="Su P."/>
            <person name="Zhang Z."/>
            <person name="Gao L."/>
            <person name="Wang J."/>
            <person name="Hu T."/>
            <person name="Zhou J."/>
            <person name="Zhang Y."/>
            <person name="Zhao Y."/>
            <person name="Liu Y."/>
            <person name="Song Y."/>
            <person name="Tong Y."/>
            <person name="Lu Y."/>
            <person name="Yang J."/>
            <person name="Xu C."/>
            <person name="Jia M."/>
            <person name="Peters R.J."/>
            <person name="Huang L."/>
            <person name="Gao W."/>
        </authorList>
    </citation>
    <scope>NUCLEOTIDE SEQUENCE [LARGE SCALE GENOMIC DNA]</scope>
    <source>
        <strain evidence="6">cv. XIE 37</strain>
        <tissue evidence="5">Leaf</tissue>
    </source>
</reference>
<keyword evidence="2" id="KW-0436">Ligase</keyword>
<evidence type="ECO:0000256" key="1">
    <source>
        <dbReference type="ARBA" id="ARBA00006432"/>
    </source>
</evidence>
<organism evidence="5 6">
    <name type="scientific">Tripterygium wilfordii</name>
    <name type="common">Thunder God vine</name>
    <dbReference type="NCBI Taxonomy" id="458696"/>
    <lineage>
        <taxon>Eukaryota</taxon>
        <taxon>Viridiplantae</taxon>
        <taxon>Streptophyta</taxon>
        <taxon>Embryophyta</taxon>
        <taxon>Tracheophyta</taxon>
        <taxon>Spermatophyta</taxon>
        <taxon>Magnoliopsida</taxon>
        <taxon>eudicotyledons</taxon>
        <taxon>Gunneridae</taxon>
        <taxon>Pentapetalae</taxon>
        <taxon>rosids</taxon>
        <taxon>fabids</taxon>
        <taxon>Celastrales</taxon>
        <taxon>Celastraceae</taxon>
        <taxon>Tripterygium</taxon>
    </lineage>
</organism>
<dbReference type="PANTHER" id="PTHR43859:SF5">
    <property type="entry name" value="ISOVALERATE--COA LIGASE AAE2"/>
    <property type="match status" value="1"/>
</dbReference>
<dbReference type="AlphaFoldDB" id="A0A7J7CCM7"/>
<dbReference type="Proteomes" id="UP000593562">
    <property type="component" value="Unassembled WGS sequence"/>
</dbReference>
<evidence type="ECO:0000256" key="4">
    <source>
        <dbReference type="ARBA" id="ARBA00022840"/>
    </source>
</evidence>